<feature type="compositionally biased region" description="Low complexity" evidence="1">
    <location>
        <begin position="16"/>
        <end position="36"/>
    </location>
</feature>
<evidence type="ECO:0000313" key="3">
    <source>
        <dbReference type="Proteomes" id="UP000288725"/>
    </source>
</evidence>
<dbReference type="Proteomes" id="UP000288725">
    <property type="component" value="Chromosome 6"/>
</dbReference>
<organism evidence="2 3">
    <name type="scientific">Verticillium dahliae</name>
    <name type="common">Verticillium wilt</name>
    <dbReference type="NCBI Taxonomy" id="27337"/>
    <lineage>
        <taxon>Eukaryota</taxon>
        <taxon>Fungi</taxon>
        <taxon>Dikarya</taxon>
        <taxon>Ascomycota</taxon>
        <taxon>Pezizomycotina</taxon>
        <taxon>Sordariomycetes</taxon>
        <taxon>Hypocreomycetidae</taxon>
        <taxon>Glomerellales</taxon>
        <taxon>Plectosphaerellaceae</taxon>
        <taxon>Verticillium</taxon>
    </lineage>
</organism>
<reference evidence="2 3" key="1">
    <citation type="submission" date="2018-12" db="EMBL/GenBank/DDBJ databases">
        <title>Genome of Verticillium dahliae isolate Getta Getta.</title>
        <authorList>
            <person name="Gardiner D.M."/>
        </authorList>
    </citation>
    <scope>NUCLEOTIDE SEQUENCE [LARGE SCALE GENOMIC DNA]</scope>
    <source>
        <strain evidence="2 3">Getta Getta</strain>
    </source>
</reference>
<name>A0A444RZL9_VERDA</name>
<evidence type="ECO:0000256" key="1">
    <source>
        <dbReference type="SAM" id="MobiDB-lite"/>
    </source>
</evidence>
<accession>A0A444RZL9</accession>
<feature type="compositionally biased region" description="Low complexity" evidence="1">
    <location>
        <begin position="43"/>
        <end position="64"/>
    </location>
</feature>
<sequence length="116" mass="12107">MNRFVPRVSRVLVPQARLSSSSSAPRSSTSPASADAEPPNAEPSSTHASSTHASSTHASSTPAPKAQRKTMAELDAELRLKMEGISGEGGAAGVEYEDGKAEGLKRGVKSNMFRVI</sequence>
<dbReference type="EMBL" id="RSDZ01000047">
    <property type="protein sequence ID" value="RXG46608.1"/>
    <property type="molecule type" value="Genomic_DNA"/>
</dbReference>
<gene>
    <name evidence="2" type="ORF">VDGE_08136</name>
</gene>
<comment type="caution">
    <text evidence="2">The sequence shown here is derived from an EMBL/GenBank/DDBJ whole genome shotgun (WGS) entry which is preliminary data.</text>
</comment>
<proteinExistence type="predicted"/>
<evidence type="ECO:0000313" key="2">
    <source>
        <dbReference type="EMBL" id="RXG46608.1"/>
    </source>
</evidence>
<protein>
    <submittedName>
        <fullName evidence="2">Uncharacterized protein</fullName>
    </submittedName>
</protein>
<feature type="region of interest" description="Disordered" evidence="1">
    <location>
        <begin position="1"/>
        <end position="77"/>
    </location>
</feature>
<dbReference type="AlphaFoldDB" id="A0A444RZL9"/>